<evidence type="ECO:0000313" key="1">
    <source>
        <dbReference type="EMBL" id="PZD81824.1"/>
    </source>
</evidence>
<dbReference type="SUPFAM" id="SSF103196">
    <property type="entry name" value="Roadblock/LC7 domain"/>
    <property type="match status" value="1"/>
</dbReference>
<evidence type="ECO:0008006" key="3">
    <source>
        <dbReference type="Google" id="ProtNLM"/>
    </source>
</evidence>
<organism evidence="1 2">
    <name type="scientific">Acidithiobacillus ferrooxidans</name>
    <name type="common">Thiobacillus ferrooxidans</name>
    <dbReference type="NCBI Taxonomy" id="920"/>
    <lineage>
        <taxon>Bacteria</taxon>
        <taxon>Pseudomonadati</taxon>
        <taxon>Pseudomonadota</taxon>
        <taxon>Acidithiobacillia</taxon>
        <taxon>Acidithiobacillales</taxon>
        <taxon>Acidithiobacillaceae</taxon>
        <taxon>Acidithiobacillus</taxon>
    </lineage>
</organism>
<protein>
    <recommendedName>
        <fullName evidence="3">Roadblock/LAMTOR2 domain-containing protein</fullName>
    </recommendedName>
</protein>
<reference evidence="1 2" key="1">
    <citation type="submission" date="2018-06" db="EMBL/GenBank/DDBJ databases">
        <title>Draft sequence of Acidithiobacillus ferrooxidans CCM 4253.</title>
        <authorList>
            <person name="Moya-Beltran A."/>
            <person name="Castro M."/>
            <person name="Covarrubias P.C."/>
            <person name="Issotta F."/>
            <person name="Janiczek O."/>
            <person name="Mandl M."/>
            <person name="Kucera J."/>
            <person name="Quatrini R."/>
        </authorList>
    </citation>
    <scope>NUCLEOTIDE SEQUENCE [LARGE SCALE GENOMIC DNA]</scope>
    <source>
        <strain evidence="1 2">CCM 4253</strain>
    </source>
</reference>
<dbReference type="EMBL" id="QKQP01000001">
    <property type="protein sequence ID" value="PZD81824.1"/>
    <property type="molecule type" value="Genomic_DNA"/>
</dbReference>
<comment type="caution">
    <text evidence="1">The sequence shown here is derived from an EMBL/GenBank/DDBJ whole genome shotgun (WGS) entry which is preliminary data.</text>
</comment>
<name>A0A2W1KJ77_ACIFR</name>
<evidence type="ECO:0000313" key="2">
    <source>
        <dbReference type="Proteomes" id="UP000248886"/>
    </source>
</evidence>
<dbReference type="Proteomes" id="UP000248886">
    <property type="component" value="Unassembled WGS sequence"/>
</dbReference>
<sequence>MFANDFQSHMNTLSVLSADAKVKGLISTDGLMLDADIMDDEDVFSTLLSLLASAAGKVGQINQLGALSQIKISLAQGDINIIPLDNDILGFFIVTSQ</sequence>
<accession>A0A2W1KJ77</accession>
<proteinExistence type="predicted"/>
<gene>
    <name evidence="1" type="ORF">DN052_01750</name>
</gene>
<dbReference type="RefSeq" id="WP_054608774.1">
    <property type="nucleotide sequence ID" value="NZ_AP025160.1"/>
</dbReference>
<dbReference type="AlphaFoldDB" id="A0A2W1KJ77"/>